<keyword evidence="2" id="KW-0732">Signal</keyword>
<sequence length="398" mass="40680">MIVWRRFRSLSALLLLTVSPHALAQTAAPDASATVPPIIYSLPGTPTPTPVSTPAPVDTPTPAASATPRSAPTPRATTTPRTAPLARPTATPEPRATAAVTPLTVEPASSPTPVVATTPLPTPTIVAASPAPVATAATGVGAGASEGTGAGWLLPIGVLLALGAAGAWLWSRRRRDVGGEAAAIERVVAPAPAPEPDIVDEEPGSAVPVAAAAPRMLSRRSAAPVAPAIPADRAWIELELRPRRAGLNMLTATADVDVLVRNRGSADAVNVRLDARLTSARADQDAELGQIFADTRGRTAASPFTLAPGGERVVRAVVTLPREAINVLTAAQRPMFVPVVTLNARYALGSAGEGQTAQAFALGIERAGAAKLAPFWLDAPSRMFEAVAARPHALAITS</sequence>
<feature type="signal peptide" evidence="2">
    <location>
        <begin position="1"/>
        <end position="24"/>
    </location>
</feature>
<evidence type="ECO:0000313" key="4">
    <source>
        <dbReference type="Proteomes" id="UP000621447"/>
    </source>
</evidence>
<evidence type="ECO:0000256" key="1">
    <source>
        <dbReference type="SAM" id="MobiDB-lite"/>
    </source>
</evidence>
<evidence type="ECO:0000313" key="3">
    <source>
        <dbReference type="EMBL" id="NTS65091.1"/>
    </source>
</evidence>
<accession>A0ABX2JFC7</accession>
<comment type="caution">
    <text evidence="3">The sequence shown here is derived from an EMBL/GenBank/DDBJ whole genome shotgun (WGS) entry which is preliminary data.</text>
</comment>
<reference evidence="3 4" key="1">
    <citation type="submission" date="2020-06" db="EMBL/GenBank/DDBJ databases">
        <title>Sphingomonas hominis sp. nov., a member of the Sphingomonas, isolated from the hair of a 22-year-old girl.</title>
        <authorList>
            <person name="Zhang D.-F."/>
            <person name="Cui X.-W."/>
        </authorList>
    </citation>
    <scope>NUCLEOTIDE SEQUENCE [LARGE SCALE GENOMIC DNA]</scope>
    <source>
        <strain evidence="3 4">HHU CXW</strain>
    </source>
</reference>
<dbReference type="Proteomes" id="UP000621447">
    <property type="component" value="Unassembled WGS sequence"/>
</dbReference>
<gene>
    <name evidence="3" type="ORF">HRV97_07930</name>
</gene>
<dbReference type="RefSeq" id="WP_174193640.1">
    <property type="nucleotide sequence ID" value="NZ_JABULH010000002.1"/>
</dbReference>
<dbReference type="EMBL" id="JABULH010000002">
    <property type="protein sequence ID" value="NTS65091.1"/>
    <property type="molecule type" value="Genomic_DNA"/>
</dbReference>
<feature type="chain" id="PRO_5045107222" description="LPXTG cell wall anchor domain-containing protein" evidence="2">
    <location>
        <begin position="25"/>
        <end position="398"/>
    </location>
</feature>
<organism evidence="3 4">
    <name type="scientific">Sphingomonas hominis</name>
    <dbReference type="NCBI Taxonomy" id="2741495"/>
    <lineage>
        <taxon>Bacteria</taxon>
        <taxon>Pseudomonadati</taxon>
        <taxon>Pseudomonadota</taxon>
        <taxon>Alphaproteobacteria</taxon>
        <taxon>Sphingomonadales</taxon>
        <taxon>Sphingomonadaceae</taxon>
        <taxon>Sphingomonas</taxon>
    </lineage>
</organism>
<evidence type="ECO:0000256" key="2">
    <source>
        <dbReference type="SAM" id="SignalP"/>
    </source>
</evidence>
<proteinExistence type="predicted"/>
<name>A0ABX2JFC7_9SPHN</name>
<feature type="compositionally biased region" description="Low complexity" evidence="1">
    <location>
        <begin position="60"/>
        <end position="97"/>
    </location>
</feature>
<keyword evidence="4" id="KW-1185">Reference proteome</keyword>
<evidence type="ECO:0008006" key="5">
    <source>
        <dbReference type="Google" id="ProtNLM"/>
    </source>
</evidence>
<protein>
    <recommendedName>
        <fullName evidence="5">LPXTG cell wall anchor domain-containing protein</fullName>
    </recommendedName>
</protein>
<feature type="compositionally biased region" description="Pro residues" evidence="1">
    <location>
        <begin position="45"/>
        <end position="59"/>
    </location>
</feature>
<feature type="region of interest" description="Disordered" evidence="1">
    <location>
        <begin position="45"/>
        <end position="97"/>
    </location>
</feature>